<sequence>MKIDIHLIILNNLTTRSFNYEALNHLDIPNNNGNIAISVHTYELYS</sequence>
<accession>A0AAW6YJX6</accession>
<dbReference type="AlphaFoldDB" id="A0AAW6YJX6"/>
<dbReference type="Proteomes" id="UP001237917">
    <property type="component" value="Unassembled WGS sequence"/>
</dbReference>
<evidence type="ECO:0000313" key="1">
    <source>
        <dbReference type="EMBL" id="MDK7293760.1"/>
    </source>
</evidence>
<name>A0AAW6YJX6_9STRE</name>
<gene>
    <name evidence="1" type="ORF">QP487_10005</name>
</gene>
<evidence type="ECO:0000313" key="2">
    <source>
        <dbReference type="Proteomes" id="UP001237917"/>
    </source>
</evidence>
<protein>
    <submittedName>
        <fullName evidence="1">Uncharacterized protein</fullName>
    </submittedName>
</protein>
<proteinExistence type="predicted"/>
<dbReference type="EMBL" id="JASOPU010000016">
    <property type="protein sequence ID" value="MDK7293760.1"/>
    <property type="molecule type" value="Genomic_DNA"/>
</dbReference>
<organism evidence="1 2">
    <name type="scientific">Streptococcus pasteurianus</name>
    <dbReference type="NCBI Taxonomy" id="197614"/>
    <lineage>
        <taxon>Bacteria</taxon>
        <taxon>Bacillati</taxon>
        <taxon>Bacillota</taxon>
        <taxon>Bacilli</taxon>
        <taxon>Lactobacillales</taxon>
        <taxon>Streptococcaceae</taxon>
        <taxon>Streptococcus</taxon>
    </lineage>
</organism>
<reference evidence="1" key="1">
    <citation type="submission" date="2023-05" db="EMBL/GenBank/DDBJ databases">
        <title>Cataloging the Phylogenetic Diversity of Human Bladder Bacteria.</title>
        <authorList>
            <person name="Du J."/>
        </authorList>
    </citation>
    <scope>NUCLEOTIDE SEQUENCE</scope>
    <source>
        <strain evidence="1">UMB0765</strain>
    </source>
</reference>
<comment type="caution">
    <text evidence="1">The sequence shown here is derived from an EMBL/GenBank/DDBJ whole genome shotgun (WGS) entry which is preliminary data.</text>
</comment>
<dbReference type="RefSeq" id="WP_003063326.1">
    <property type="nucleotide sequence ID" value="NZ_CDEY01000019.1"/>
</dbReference>